<dbReference type="InterPro" id="IPR006977">
    <property type="entry name" value="Yip1_dom"/>
</dbReference>
<keyword evidence="7" id="KW-1185">Reference proteome</keyword>
<dbReference type="Proteomes" id="UP000283786">
    <property type="component" value="Chromosome"/>
</dbReference>
<evidence type="ECO:0000259" key="5">
    <source>
        <dbReference type="Pfam" id="PF04893"/>
    </source>
</evidence>
<sequence>MTSYSWRALARQSILDPRAAAPILTGRPLPRGVLPLALALVATLNGIFFGLVLPADLYPGGLASPIPLAIMVGGLVWTSAAILAFVGQLFGGQGRTEDLLRIGIWMQFLRLGAQILLTFAELLLPGLAWMLAVVAWIWGLYMTICFTAAAHRFDTLLKAAAVLGVTFFTAVLALSVVLAVFGLAPVAV</sequence>
<organism evidence="6 7">
    <name type="scientific">Pseudooceanicola algae</name>
    <dbReference type="NCBI Taxonomy" id="1537215"/>
    <lineage>
        <taxon>Bacteria</taxon>
        <taxon>Pseudomonadati</taxon>
        <taxon>Pseudomonadota</taxon>
        <taxon>Alphaproteobacteria</taxon>
        <taxon>Rhodobacterales</taxon>
        <taxon>Paracoccaceae</taxon>
        <taxon>Pseudooceanicola</taxon>
    </lineage>
</organism>
<keyword evidence="4" id="KW-0472">Membrane</keyword>
<protein>
    <recommendedName>
        <fullName evidence="5">Yip1 domain-containing protein</fullName>
    </recommendedName>
</protein>
<reference evidence="6 7" key="1">
    <citation type="submission" date="2020-08" db="EMBL/GenBank/DDBJ databases">
        <title>Genome sequence of Rhodobacteraceae bacterium Lw-13e.</title>
        <authorList>
            <person name="Poehlein A."/>
            <person name="Wolter L."/>
            <person name="Daniel R."/>
            <person name="Brinkhoff T."/>
        </authorList>
    </citation>
    <scope>NUCLEOTIDE SEQUENCE [LARGE SCALE GENOMIC DNA]</scope>
    <source>
        <strain evidence="6 7">Lw-13e</strain>
    </source>
</reference>
<evidence type="ECO:0000256" key="4">
    <source>
        <dbReference type="ARBA" id="ARBA00023136"/>
    </source>
</evidence>
<dbReference type="KEGG" id="palw:PSAL_008630"/>
<dbReference type="RefSeq" id="WP_119840044.1">
    <property type="nucleotide sequence ID" value="NZ_CP060436.1"/>
</dbReference>
<comment type="subcellular location">
    <subcellularLocation>
        <location evidence="1">Membrane</location>
        <topology evidence="1">Multi-pass membrane protein</topology>
    </subcellularLocation>
</comment>
<name>A0A418SE50_9RHOB</name>
<dbReference type="Pfam" id="PF04893">
    <property type="entry name" value="Yip1"/>
    <property type="match status" value="1"/>
</dbReference>
<dbReference type="OrthoDB" id="7872013at2"/>
<evidence type="ECO:0000313" key="6">
    <source>
        <dbReference type="EMBL" id="QPM89641.1"/>
    </source>
</evidence>
<evidence type="ECO:0000313" key="7">
    <source>
        <dbReference type="Proteomes" id="UP000283786"/>
    </source>
</evidence>
<dbReference type="AlphaFoldDB" id="A0A418SE50"/>
<keyword evidence="2" id="KW-0812">Transmembrane</keyword>
<keyword evidence="3" id="KW-1133">Transmembrane helix</keyword>
<proteinExistence type="predicted"/>
<feature type="domain" description="Yip1" evidence="5">
    <location>
        <begin position="14"/>
        <end position="176"/>
    </location>
</feature>
<gene>
    <name evidence="6" type="ORF">PSAL_008630</name>
</gene>
<evidence type="ECO:0000256" key="3">
    <source>
        <dbReference type="ARBA" id="ARBA00022989"/>
    </source>
</evidence>
<dbReference type="EMBL" id="CP060436">
    <property type="protein sequence ID" value="QPM89641.1"/>
    <property type="molecule type" value="Genomic_DNA"/>
</dbReference>
<evidence type="ECO:0000256" key="2">
    <source>
        <dbReference type="ARBA" id="ARBA00022692"/>
    </source>
</evidence>
<evidence type="ECO:0000256" key="1">
    <source>
        <dbReference type="ARBA" id="ARBA00004141"/>
    </source>
</evidence>
<accession>A0A418SE50</accession>
<dbReference type="GO" id="GO:0016020">
    <property type="term" value="C:membrane"/>
    <property type="evidence" value="ECO:0007669"/>
    <property type="project" value="UniProtKB-SubCell"/>
</dbReference>